<proteinExistence type="predicted"/>
<evidence type="ECO:0000313" key="1">
    <source>
        <dbReference type="EMBL" id="RID84324.1"/>
    </source>
</evidence>
<dbReference type="Pfam" id="PF05014">
    <property type="entry name" value="Nuc_deoxyrib_tr"/>
    <property type="match status" value="1"/>
</dbReference>
<accession>A0A398B4G5</accession>
<sequence length="139" mass="15978">MRLINGGIFVQYYLAADEKNKKQVRSLVKKLKTRGYNCLNDSSVISQTSRKSNIINMDESEEQMIEKADFILVFLKAGKGNLYTIGYALALKKKIIVYSPEKEHYHLGKKSIFHNMPYVDICSGTFYKLEKMLHSVFVA</sequence>
<protein>
    <recommendedName>
        <fullName evidence="3">Group-specific protein</fullName>
    </recommendedName>
</protein>
<name>A0A398B4G5_9BACI</name>
<evidence type="ECO:0000313" key="2">
    <source>
        <dbReference type="Proteomes" id="UP000266016"/>
    </source>
</evidence>
<dbReference type="AlphaFoldDB" id="A0A398B4G5"/>
<dbReference type="Proteomes" id="UP000266016">
    <property type="component" value="Unassembled WGS sequence"/>
</dbReference>
<reference evidence="1 2" key="1">
    <citation type="submission" date="2018-08" db="EMBL/GenBank/DDBJ databases">
        <title>Bacillus jemisoniae sp. nov., Bacillus chryseoplanitiae sp. nov., Bacillus resnikiae sp. nov., and Bacillus frankliniae sp. nov., isolated from Viking spacecraft and associated surfaces.</title>
        <authorList>
            <person name="Seuylemezian A."/>
            <person name="Vaishampayan P."/>
        </authorList>
    </citation>
    <scope>NUCLEOTIDE SEQUENCE [LARGE SCALE GENOMIC DNA]</scope>
    <source>
        <strain evidence="1 2">MA001</strain>
    </source>
</reference>
<dbReference type="EMBL" id="QWVS01000026">
    <property type="protein sequence ID" value="RID84324.1"/>
    <property type="molecule type" value="Genomic_DNA"/>
</dbReference>
<organism evidence="1 2">
    <name type="scientific">Peribacillus asahii</name>
    <dbReference type="NCBI Taxonomy" id="228899"/>
    <lineage>
        <taxon>Bacteria</taxon>
        <taxon>Bacillati</taxon>
        <taxon>Bacillota</taxon>
        <taxon>Bacilli</taxon>
        <taxon>Bacillales</taxon>
        <taxon>Bacillaceae</taxon>
        <taxon>Peribacillus</taxon>
    </lineage>
</organism>
<keyword evidence="2" id="KW-1185">Reference proteome</keyword>
<dbReference type="InterPro" id="IPR007710">
    <property type="entry name" value="Nucleoside_deoxyribTrfase"/>
</dbReference>
<dbReference type="Gene3D" id="3.40.50.450">
    <property type="match status" value="1"/>
</dbReference>
<gene>
    <name evidence="1" type="ORF">D1953_14035</name>
</gene>
<comment type="caution">
    <text evidence="1">The sequence shown here is derived from an EMBL/GenBank/DDBJ whole genome shotgun (WGS) entry which is preliminary data.</text>
</comment>
<evidence type="ECO:0008006" key="3">
    <source>
        <dbReference type="Google" id="ProtNLM"/>
    </source>
</evidence>